<gene>
    <name evidence="3" type="ORF">E4021_15670</name>
</gene>
<keyword evidence="1" id="KW-0812">Transmembrane</keyword>
<evidence type="ECO:0000256" key="1">
    <source>
        <dbReference type="SAM" id="Phobius"/>
    </source>
</evidence>
<keyword evidence="4" id="KW-1185">Reference proteome</keyword>
<dbReference type="RefSeq" id="WP_136460323.1">
    <property type="nucleotide sequence ID" value="NZ_SRSF01000010.1"/>
</dbReference>
<evidence type="ECO:0000259" key="2">
    <source>
        <dbReference type="Pfam" id="PF01882"/>
    </source>
</evidence>
<feature type="transmembrane region" description="Helical" evidence="1">
    <location>
        <begin position="44"/>
        <end position="64"/>
    </location>
</feature>
<accession>A0A4S4NAI8</accession>
<dbReference type="PANTHER" id="PTHR33608">
    <property type="entry name" value="BLL2464 PROTEIN"/>
    <property type="match status" value="1"/>
</dbReference>
<dbReference type="SUPFAM" id="SSF53300">
    <property type="entry name" value="vWA-like"/>
    <property type="match status" value="1"/>
</dbReference>
<evidence type="ECO:0000313" key="4">
    <source>
        <dbReference type="Proteomes" id="UP000308528"/>
    </source>
</evidence>
<dbReference type="AlphaFoldDB" id="A0A4S4NAI8"/>
<comment type="caution">
    <text evidence="3">The sequence shown here is derived from an EMBL/GenBank/DDBJ whole genome shotgun (WGS) entry which is preliminary data.</text>
</comment>
<organism evidence="3 4">
    <name type="scientific">Neolewinella litorea</name>
    <dbReference type="NCBI Taxonomy" id="2562452"/>
    <lineage>
        <taxon>Bacteria</taxon>
        <taxon>Pseudomonadati</taxon>
        <taxon>Bacteroidota</taxon>
        <taxon>Saprospiria</taxon>
        <taxon>Saprospirales</taxon>
        <taxon>Lewinellaceae</taxon>
        <taxon>Neolewinella</taxon>
    </lineage>
</organism>
<proteinExistence type="predicted"/>
<dbReference type="InterPro" id="IPR002881">
    <property type="entry name" value="DUF58"/>
</dbReference>
<evidence type="ECO:0000313" key="3">
    <source>
        <dbReference type="EMBL" id="THH36344.1"/>
    </source>
</evidence>
<reference evidence="3 4" key="1">
    <citation type="submission" date="2019-04" db="EMBL/GenBank/DDBJ databases">
        <title>Lewinella litorea sp. nov., isolated from a marine sand.</title>
        <authorList>
            <person name="Yoon J.-H."/>
        </authorList>
    </citation>
    <scope>NUCLEOTIDE SEQUENCE [LARGE SCALE GENOMIC DNA]</scope>
    <source>
        <strain evidence="3 4">HSMS-39</strain>
    </source>
</reference>
<dbReference type="EMBL" id="SRSF01000010">
    <property type="protein sequence ID" value="THH36344.1"/>
    <property type="molecule type" value="Genomic_DNA"/>
</dbReference>
<feature type="transmembrane region" description="Helical" evidence="1">
    <location>
        <begin position="21"/>
        <end position="38"/>
    </location>
</feature>
<dbReference type="Pfam" id="PF01882">
    <property type="entry name" value="DUF58"/>
    <property type="match status" value="1"/>
</dbReference>
<keyword evidence="1" id="KW-1133">Transmembrane helix</keyword>
<feature type="domain" description="DUF58" evidence="2">
    <location>
        <begin position="211"/>
        <end position="381"/>
    </location>
</feature>
<dbReference type="Proteomes" id="UP000308528">
    <property type="component" value="Unassembled WGS sequence"/>
</dbReference>
<name>A0A4S4NAI8_9BACT</name>
<dbReference type="InterPro" id="IPR036465">
    <property type="entry name" value="vWFA_dom_sf"/>
</dbReference>
<sequence length="449" mass="51214">MIRLFPSLRSILTDLYLGGRFFYLLGGVAVISALGFWLSPLFWVAVGGLLILFLAVLYDGYLLHRAAPAVTAIRRPPRVLSLGDPLNVALEIHNGAKMPLHLLIIDEWPQQLQLRDHRLSTVAEAGERRTLTYPVRPTSRGLYRFGCINLFLRSGWGLAVWRRRIPQEQEVTVYPSLVQMQKFTFPVTRPVESGKRRRPLPVTRSYEFDQIKSYVPGDDRRTVNWKATARRGSLMVNTYTTERAQAIYCLLDKGRSMLMPFDGLSLLDHAINASLALTNLILRRGDRAGLLTFSDKLGDFLAAENRPDQLRRALKLLYRQRERTGESDYDLLLRAVRRLVPVRSMIVLFANFESNYALDRVMPVLRKLGRDHSLVVVLFENTEVASLLDAPTSDAASVYRKATARRYLQERELMALRMRRHGIQVVLTQPADLTGTVIRQYLELKGRGL</sequence>
<protein>
    <submittedName>
        <fullName evidence="3">DUF58 domain-containing protein</fullName>
    </submittedName>
</protein>
<dbReference type="PANTHER" id="PTHR33608:SF3">
    <property type="entry name" value="SLR2013 PROTEIN"/>
    <property type="match status" value="1"/>
</dbReference>
<dbReference type="OrthoDB" id="845740at2"/>
<keyword evidence="1" id="KW-0472">Membrane</keyword>